<dbReference type="Pfam" id="PF04397">
    <property type="entry name" value="LytTR"/>
    <property type="match status" value="1"/>
</dbReference>
<keyword evidence="1" id="KW-0963">Cytoplasm</keyword>
<dbReference type="PANTHER" id="PTHR37299:SF2">
    <property type="entry name" value="HTH LYTTR-TYPE DOMAIN-CONTAINING PROTEIN"/>
    <property type="match status" value="1"/>
</dbReference>
<evidence type="ECO:0000313" key="6">
    <source>
        <dbReference type="EMBL" id="PJO41868.1"/>
    </source>
</evidence>
<dbReference type="SMART" id="SM00850">
    <property type="entry name" value="LytTR"/>
    <property type="match status" value="1"/>
</dbReference>
<dbReference type="AlphaFoldDB" id="A0A2M9Q1B3"/>
<dbReference type="GO" id="GO:0003677">
    <property type="term" value="F:DNA binding"/>
    <property type="evidence" value="ECO:0007669"/>
    <property type="project" value="UniProtKB-KW"/>
</dbReference>
<name>A0A2M9Q1B3_9BACI</name>
<protein>
    <submittedName>
        <fullName evidence="6">LytTR family transcriptional regulator</fullName>
    </submittedName>
</protein>
<dbReference type="InterPro" id="IPR007492">
    <property type="entry name" value="LytTR_DNA-bd_dom"/>
</dbReference>
<feature type="domain" description="HTH LytTR-type" evidence="5">
    <location>
        <begin position="50"/>
        <end position="145"/>
    </location>
</feature>
<gene>
    <name evidence="6" type="ORF">CWD94_20290</name>
</gene>
<proteinExistence type="predicted"/>
<evidence type="ECO:0000259" key="5">
    <source>
        <dbReference type="PROSITE" id="PS50930"/>
    </source>
</evidence>
<evidence type="ECO:0000256" key="2">
    <source>
        <dbReference type="ARBA" id="ARBA00023015"/>
    </source>
</evidence>
<accession>A0A2M9Q1B3</accession>
<evidence type="ECO:0000256" key="4">
    <source>
        <dbReference type="ARBA" id="ARBA00023163"/>
    </source>
</evidence>
<comment type="caution">
    <text evidence="6">The sequence shown here is derived from an EMBL/GenBank/DDBJ whole genome shotgun (WGS) entry which is preliminary data.</text>
</comment>
<evidence type="ECO:0000256" key="3">
    <source>
        <dbReference type="ARBA" id="ARBA00023125"/>
    </source>
</evidence>
<dbReference type="Gene3D" id="2.40.50.1020">
    <property type="entry name" value="LytTr DNA-binding domain"/>
    <property type="match status" value="1"/>
</dbReference>
<dbReference type="STRING" id="582475.ACZ11_13675"/>
<keyword evidence="2" id="KW-0805">Transcription regulation</keyword>
<keyword evidence="3" id="KW-0238">DNA-binding</keyword>
<dbReference type="PROSITE" id="PS50930">
    <property type="entry name" value="HTH_LYTTR"/>
    <property type="match status" value="1"/>
</dbReference>
<dbReference type="InterPro" id="IPR046947">
    <property type="entry name" value="LytR-like"/>
</dbReference>
<dbReference type="RefSeq" id="WP_100544639.1">
    <property type="nucleotide sequence ID" value="NZ_CP158849.1"/>
</dbReference>
<organism evidence="6 7">
    <name type="scientific">Lysinibacillus xylanilyticus</name>
    <dbReference type="NCBI Taxonomy" id="582475"/>
    <lineage>
        <taxon>Bacteria</taxon>
        <taxon>Bacillati</taxon>
        <taxon>Bacillota</taxon>
        <taxon>Bacilli</taxon>
        <taxon>Bacillales</taxon>
        <taxon>Bacillaceae</taxon>
        <taxon>Lysinibacillus</taxon>
    </lineage>
</organism>
<dbReference type="PANTHER" id="PTHR37299">
    <property type="entry name" value="TRANSCRIPTIONAL REGULATOR-RELATED"/>
    <property type="match status" value="1"/>
</dbReference>
<dbReference type="EMBL" id="PHQY01000662">
    <property type="protein sequence ID" value="PJO41868.1"/>
    <property type="molecule type" value="Genomic_DNA"/>
</dbReference>
<evidence type="ECO:0000313" key="7">
    <source>
        <dbReference type="Proteomes" id="UP000232101"/>
    </source>
</evidence>
<reference evidence="6 7" key="1">
    <citation type="submission" date="2017-11" db="EMBL/GenBank/DDBJ databases">
        <title>Bacterial isolate from king chilli rhizosphere.</title>
        <authorList>
            <person name="Takhelmayum P."/>
            <person name="Sarangthem I."/>
        </authorList>
    </citation>
    <scope>NUCLEOTIDE SEQUENCE [LARGE SCALE GENOMIC DNA]</scope>
    <source>
        <strain evidence="7">t26</strain>
    </source>
</reference>
<sequence>MKIHLTINSELEETEIHIHAKEYTEQIERLMKQLKASQTTMLDGYFQQEIHMLKISDIYSIYAEGAKVFLQTEEQEFETKRKLYELEAQLAKDFARVSKSTLVNINKIASIQMGKIGTTELILENDVSVHVSRKYLKELKHHLGIGRDS</sequence>
<evidence type="ECO:0000256" key="1">
    <source>
        <dbReference type="ARBA" id="ARBA00022490"/>
    </source>
</evidence>
<keyword evidence="4" id="KW-0804">Transcription</keyword>
<dbReference type="GO" id="GO:0000156">
    <property type="term" value="F:phosphorelay response regulator activity"/>
    <property type="evidence" value="ECO:0007669"/>
    <property type="project" value="InterPro"/>
</dbReference>
<dbReference type="Proteomes" id="UP000232101">
    <property type="component" value="Unassembled WGS sequence"/>
</dbReference>